<feature type="domain" description="PAC" evidence="11">
    <location>
        <begin position="488"/>
        <end position="539"/>
    </location>
</feature>
<dbReference type="SMART" id="SM00091">
    <property type="entry name" value="PAS"/>
    <property type="match status" value="4"/>
</dbReference>
<evidence type="ECO:0000259" key="8">
    <source>
        <dbReference type="PROSITE" id="PS50109"/>
    </source>
</evidence>
<dbReference type="Pfam" id="PF00989">
    <property type="entry name" value="PAS"/>
    <property type="match status" value="1"/>
</dbReference>
<keyword evidence="13" id="KW-1185">Reference proteome</keyword>
<dbReference type="Gene3D" id="3.30.565.10">
    <property type="entry name" value="Histidine kinase-like ATPase, C-terminal domain"/>
    <property type="match status" value="1"/>
</dbReference>
<feature type="domain" description="PAS" evidence="10">
    <location>
        <begin position="167"/>
        <end position="210"/>
    </location>
</feature>
<dbReference type="Pfam" id="PF08448">
    <property type="entry name" value="PAS_4"/>
    <property type="match status" value="1"/>
</dbReference>
<dbReference type="InterPro" id="IPR003018">
    <property type="entry name" value="GAF"/>
</dbReference>
<evidence type="ECO:0000259" key="11">
    <source>
        <dbReference type="PROSITE" id="PS50113"/>
    </source>
</evidence>
<dbReference type="InterPro" id="IPR000014">
    <property type="entry name" value="PAS"/>
</dbReference>
<dbReference type="PANTHER" id="PTHR43304:SF1">
    <property type="entry name" value="PAC DOMAIN-CONTAINING PROTEIN"/>
    <property type="match status" value="1"/>
</dbReference>
<comment type="catalytic activity">
    <reaction evidence="1">
        <text>ATP + protein L-histidine = ADP + protein N-phospho-L-histidine.</text>
        <dbReference type="EC" id="2.7.13.3"/>
    </reaction>
</comment>
<protein>
    <recommendedName>
        <fullName evidence="2">histidine kinase</fullName>
        <ecNumber evidence="2">2.7.13.3</ecNumber>
    </recommendedName>
</protein>
<dbReference type="CDD" id="cd00156">
    <property type="entry name" value="REC"/>
    <property type="match status" value="1"/>
</dbReference>
<evidence type="ECO:0000256" key="3">
    <source>
        <dbReference type="ARBA" id="ARBA00022553"/>
    </source>
</evidence>
<dbReference type="InterPro" id="IPR013767">
    <property type="entry name" value="PAS_fold"/>
</dbReference>
<feature type="domain" description="Response regulatory" evidence="9">
    <location>
        <begin position="8"/>
        <end position="123"/>
    </location>
</feature>
<evidence type="ECO:0000256" key="4">
    <source>
        <dbReference type="ARBA" id="ARBA00022679"/>
    </source>
</evidence>
<proteinExistence type="predicted"/>
<dbReference type="CDD" id="cd00130">
    <property type="entry name" value="PAS"/>
    <property type="match status" value="4"/>
</dbReference>
<dbReference type="InterPro" id="IPR035965">
    <property type="entry name" value="PAS-like_dom_sf"/>
</dbReference>
<accession>A0ABD4TEX0</accession>
<feature type="domain" description="PAC" evidence="11">
    <location>
        <begin position="364"/>
        <end position="415"/>
    </location>
</feature>
<keyword evidence="3 6" id="KW-0597">Phosphoprotein</keyword>
<dbReference type="InterPro" id="IPR005467">
    <property type="entry name" value="His_kinase_dom"/>
</dbReference>
<dbReference type="SMART" id="SM00448">
    <property type="entry name" value="REC"/>
    <property type="match status" value="1"/>
</dbReference>
<feature type="modified residue" description="4-aspartylphosphate" evidence="6">
    <location>
        <position position="58"/>
    </location>
</feature>
<feature type="domain" description="PAS" evidence="10">
    <location>
        <begin position="416"/>
        <end position="486"/>
    </location>
</feature>
<feature type="domain" description="Histidine kinase" evidence="8">
    <location>
        <begin position="946"/>
        <end position="1057"/>
    </location>
</feature>
<evidence type="ECO:0000256" key="7">
    <source>
        <dbReference type="SAM" id="Coils"/>
    </source>
</evidence>
<feature type="domain" description="PAS" evidence="10">
    <location>
        <begin position="710"/>
        <end position="770"/>
    </location>
</feature>
<dbReference type="InterPro" id="IPR011006">
    <property type="entry name" value="CheY-like_superfamily"/>
</dbReference>
<dbReference type="EC" id="2.7.13.3" evidence="2"/>
<evidence type="ECO:0000256" key="1">
    <source>
        <dbReference type="ARBA" id="ARBA00000085"/>
    </source>
</evidence>
<dbReference type="InterPro" id="IPR001789">
    <property type="entry name" value="Sig_transdc_resp-reg_receiver"/>
</dbReference>
<dbReference type="Gene3D" id="3.40.50.2300">
    <property type="match status" value="1"/>
</dbReference>
<dbReference type="PROSITE" id="PS50109">
    <property type="entry name" value="HIS_KIN"/>
    <property type="match status" value="1"/>
</dbReference>
<organism evidence="12 13">
    <name type="scientific">Methanocalculus taiwanensis</name>
    <dbReference type="NCBI Taxonomy" id="106207"/>
    <lineage>
        <taxon>Archaea</taxon>
        <taxon>Methanobacteriati</taxon>
        <taxon>Methanobacteriota</taxon>
        <taxon>Stenosarchaea group</taxon>
        <taxon>Methanomicrobia</taxon>
        <taxon>Methanomicrobiales</taxon>
        <taxon>Methanocalculaceae</taxon>
        <taxon>Methanocalculus</taxon>
    </lineage>
</organism>
<dbReference type="Proteomes" id="UP001524383">
    <property type="component" value="Unassembled WGS sequence"/>
</dbReference>
<dbReference type="PROSITE" id="PS50110">
    <property type="entry name" value="RESPONSE_REGULATORY"/>
    <property type="match status" value="1"/>
</dbReference>
<dbReference type="RefSeq" id="WP_255331473.1">
    <property type="nucleotide sequence ID" value="NZ_VOTZ01000002.1"/>
</dbReference>
<evidence type="ECO:0000259" key="10">
    <source>
        <dbReference type="PROSITE" id="PS50112"/>
    </source>
</evidence>
<evidence type="ECO:0000313" key="12">
    <source>
        <dbReference type="EMBL" id="MCQ1537559.1"/>
    </source>
</evidence>
<dbReference type="SUPFAM" id="SSF55785">
    <property type="entry name" value="PYP-like sensor domain (PAS domain)"/>
    <property type="match status" value="4"/>
</dbReference>
<name>A0ABD4TEX0_9EURY</name>
<dbReference type="InterPro" id="IPR013656">
    <property type="entry name" value="PAS_4"/>
</dbReference>
<dbReference type="NCBIfam" id="TIGR00229">
    <property type="entry name" value="sensory_box"/>
    <property type="match status" value="4"/>
</dbReference>
<keyword evidence="7" id="KW-0175">Coiled coil</keyword>
<dbReference type="AlphaFoldDB" id="A0ABD4TEX0"/>
<evidence type="ECO:0000259" key="9">
    <source>
        <dbReference type="PROSITE" id="PS50110"/>
    </source>
</evidence>
<dbReference type="Pfam" id="PF13185">
    <property type="entry name" value="GAF_2"/>
    <property type="match status" value="1"/>
</dbReference>
<dbReference type="SUPFAM" id="SSF52172">
    <property type="entry name" value="CheY-like"/>
    <property type="match status" value="1"/>
</dbReference>
<dbReference type="InterPro" id="IPR001610">
    <property type="entry name" value="PAC"/>
</dbReference>
<dbReference type="SMART" id="SM00065">
    <property type="entry name" value="GAF"/>
    <property type="match status" value="1"/>
</dbReference>
<dbReference type="CDD" id="cd00075">
    <property type="entry name" value="HATPase"/>
    <property type="match status" value="1"/>
</dbReference>
<dbReference type="Pfam" id="PF00072">
    <property type="entry name" value="Response_reg"/>
    <property type="match status" value="1"/>
</dbReference>
<dbReference type="InterPro" id="IPR013655">
    <property type="entry name" value="PAS_fold_3"/>
</dbReference>
<dbReference type="Pfam" id="PF08447">
    <property type="entry name" value="PAS_3"/>
    <property type="match status" value="2"/>
</dbReference>
<dbReference type="Gene3D" id="3.30.450.40">
    <property type="match status" value="1"/>
</dbReference>
<dbReference type="SUPFAM" id="SSF55781">
    <property type="entry name" value="GAF domain-like"/>
    <property type="match status" value="1"/>
</dbReference>
<reference evidence="12 13" key="1">
    <citation type="submission" date="2019-08" db="EMBL/GenBank/DDBJ databases">
        <authorList>
            <person name="Chen S.-C."/>
            <person name="Lai M.-C."/>
            <person name="You Y.-T."/>
        </authorList>
    </citation>
    <scope>NUCLEOTIDE SEQUENCE [LARGE SCALE GENOMIC DNA]</scope>
    <source>
        <strain evidence="12 13">P2F9704a</strain>
    </source>
</reference>
<dbReference type="InterPro" id="IPR036890">
    <property type="entry name" value="HATPase_C_sf"/>
</dbReference>
<evidence type="ECO:0000313" key="13">
    <source>
        <dbReference type="Proteomes" id="UP001524383"/>
    </source>
</evidence>
<dbReference type="InterPro" id="IPR052162">
    <property type="entry name" value="Sensor_kinase/Photoreceptor"/>
</dbReference>
<evidence type="ECO:0000256" key="6">
    <source>
        <dbReference type="PROSITE-ProRule" id="PRU00169"/>
    </source>
</evidence>
<dbReference type="InterPro" id="IPR000700">
    <property type="entry name" value="PAS-assoc_C"/>
</dbReference>
<dbReference type="Gene3D" id="3.30.450.20">
    <property type="entry name" value="PAS domain"/>
    <property type="match status" value="4"/>
</dbReference>
<dbReference type="SUPFAM" id="SSF55874">
    <property type="entry name" value="ATPase domain of HSP90 chaperone/DNA topoisomerase II/histidine kinase"/>
    <property type="match status" value="1"/>
</dbReference>
<dbReference type="PANTHER" id="PTHR43304">
    <property type="entry name" value="PHYTOCHROME-LIKE PROTEIN CPH1"/>
    <property type="match status" value="1"/>
</dbReference>
<dbReference type="InterPro" id="IPR003594">
    <property type="entry name" value="HATPase_dom"/>
</dbReference>
<feature type="domain" description="PAS" evidence="10">
    <location>
        <begin position="292"/>
        <end position="362"/>
    </location>
</feature>
<dbReference type="PROSITE" id="PS50113">
    <property type="entry name" value="PAC"/>
    <property type="match status" value="3"/>
</dbReference>
<sequence>MAGSSPPSVLYIDDERALLDLGKLFLEQTGEFIVDIETEPEEGLNHILNRSYDAVISDYQMPQMNGIELLKAIRAAGSPIPFIIFTGKGREDVVIEALNEGADFYLQKGGDPKSQFAELAKKLEFAINRRRAEDELRRKNEELAAAEEEMRSQLDDLIATENRLRDSRDLFRTLMDHSIEAIFIHDLEDKLLDVNETMLRMYRLGREEALTFTLRDYTGPASNVDDIKEKWKEVISGQDQLFSWQARRPTENSVFDVEVFLTRVVVMEKAYILAFVRDISGLLEEKAKVRENTEKYKTIVENLDDIIFTLNPEGIVTYLSPNVQKVIGIPVYEAKGKHLTDFAAPEVKGEVMQFINQILSGEEIVTEVPVRNQKGRDLWMKLKARPVKERDTIRSIHGLLTDITDIKLAEDALIESERKYRALVENLTEIIYTLDLEGKVTYVTPNTEALGGYVAEEVIGKSFLEFVHPEDREGREEEFRKTVSGRGKVSEYRVIAKDGHFVWMRTAAQPMIKDGKVVGVHGVLTDITDRKAAEQDIKIHLKRTRSLLDLYQKSEETKQDVLDYALEGIREMTESQYSFIGLLDGDESQLTIHAWSEEVMDACRMPRPPGVFIIGETGLLGEVVRNRRSVIINDYGLDHPMKRGCPDGHVTIQRFLTVPIFDGDRISAILAVANKQDPYTKDDADALITLGNLAFGILDQKQTEQALRESEERFRRLAENAGDIIYRIDLLPEPHFVYANPAMETVTGYSPEEFYADPDLGRRVIHPDDQLPDLTGENKGMMYPVLRYIRKDGEIIWVEQRNVPIYDDKGEIVSIEGIARDITATKKADEELARSAAAIADANRKLNLMTGITRHDIANQLTVLNGYLSLAEDITDEPKLSGYLQKIEMAALRIQRQIAFTREYQNLGIAAPDWQKLSHVIGQIGSSRIPIINETSEISIFADPLLPKVFANLMENTERYALDVTRVRVSCQLDKKDDGILGDSDRNSRPILIIWEDDGIGIRDDEKEKIFERGFGKNTGLGLFFIREILGITGITISENGVYGEGARFVISVPEKGWREEK</sequence>
<evidence type="ECO:0000256" key="2">
    <source>
        <dbReference type="ARBA" id="ARBA00012438"/>
    </source>
</evidence>
<dbReference type="SMART" id="SM00086">
    <property type="entry name" value="PAC"/>
    <property type="match status" value="4"/>
</dbReference>
<dbReference type="SMART" id="SM00387">
    <property type="entry name" value="HATPase_c"/>
    <property type="match status" value="1"/>
</dbReference>
<keyword evidence="5" id="KW-0418">Kinase</keyword>
<dbReference type="InterPro" id="IPR029016">
    <property type="entry name" value="GAF-like_dom_sf"/>
</dbReference>
<dbReference type="GO" id="GO:0004673">
    <property type="term" value="F:protein histidine kinase activity"/>
    <property type="evidence" value="ECO:0007669"/>
    <property type="project" value="UniProtKB-EC"/>
</dbReference>
<dbReference type="Pfam" id="PF02518">
    <property type="entry name" value="HATPase_c"/>
    <property type="match status" value="1"/>
</dbReference>
<keyword evidence="4" id="KW-0808">Transferase</keyword>
<evidence type="ECO:0000256" key="5">
    <source>
        <dbReference type="ARBA" id="ARBA00022777"/>
    </source>
</evidence>
<dbReference type="EMBL" id="VOTZ01000002">
    <property type="protein sequence ID" value="MCQ1537559.1"/>
    <property type="molecule type" value="Genomic_DNA"/>
</dbReference>
<comment type="caution">
    <text evidence="12">The sequence shown here is derived from an EMBL/GenBank/DDBJ whole genome shotgun (WGS) entry which is preliminary data.</text>
</comment>
<feature type="coiled-coil region" evidence="7">
    <location>
        <begin position="122"/>
        <end position="163"/>
    </location>
</feature>
<feature type="domain" description="PAC" evidence="11">
    <location>
        <begin position="782"/>
        <end position="834"/>
    </location>
</feature>
<gene>
    <name evidence="12" type="ORF">FTO68_00935</name>
</gene>
<dbReference type="PROSITE" id="PS50112">
    <property type="entry name" value="PAS"/>
    <property type="match status" value="4"/>
</dbReference>